<dbReference type="Proteomes" id="UP000436911">
    <property type="component" value="Unassembled WGS sequence"/>
</dbReference>
<protein>
    <submittedName>
        <fullName evidence="2">GIY-YIG nuclease family protein</fullName>
    </submittedName>
</protein>
<accession>A0A368NZK2</accession>
<dbReference type="SMART" id="SM00974">
    <property type="entry name" value="T5orf172"/>
    <property type="match status" value="1"/>
</dbReference>
<evidence type="ECO:0000259" key="1">
    <source>
        <dbReference type="SMART" id="SM00974"/>
    </source>
</evidence>
<sequence length="399" mass="44484">MSDLDLDELRAELDDFAQPEKKGGRSPRAERIIAGFEEIQRFVEKNGHAPRHGEHGDIFERLYALRLDRLRALEECRSLLTQFDHQGLLTGAPMASGPPADSMDEDELLAELEGAAGSSDITALRHVRTSAEKREAEEIASREKCVDFERFKPLFQQVQVDLESGQRTTRPFVKDAGFLKADIQPGQFFILGGQTAYVAEVGEPIKAPNGETDARLRVIYSNGTESDLLLRSLQRALYKDEAGRRITEPSAGPLFDDQTGDGDQASGTIYVLRSKSDHPLVAANREILHKIGVTGGSVERRIANARLDPTYLMADVEIVATYELYNINRAKLETLIHKVFGAARLDVEIKDRFGQPIVPKEWFLVPIFAVDEAVSRIKDGTITGHVYDPKTANLVRFDR</sequence>
<dbReference type="RefSeq" id="WP_060719293.1">
    <property type="nucleotide sequence ID" value="NZ_JABFNP010000001.1"/>
</dbReference>
<feature type="domain" description="Bacteriophage T5 Orf172 DNA-binding" evidence="1">
    <location>
        <begin position="283"/>
        <end position="377"/>
    </location>
</feature>
<organism evidence="2 3">
    <name type="scientific">Agrobacterium vitis</name>
    <name type="common">Rhizobium vitis</name>
    <dbReference type="NCBI Taxonomy" id="373"/>
    <lineage>
        <taxon>Bacteria</taxon>
        <taxon>Pseudomonadati</taxon>
        <taxon>Pseudomonadota</taxon>
        <taxon>Alphaproteobacteria</taxon>
        <taxon>Hyphomicrobiales</taxon>
        <taxon>Rhizobiaceae</taxon>
        <taxon>Rhizobium/Agrobacterium group</taxon>
        <taxon>Agrobacterium</taxon>
    </lineage>
</organism>
<comment type="caution">
    <text evidence="2">The sequence shown here is derived from an EMBL/GenBank/DDBJ whole genome shotgun (WGS) entry which is preliminary data.</text>
</comment>
<evidence type="ECO:0000313" key="2">
    <source>
        <dbReference type="EMBL" id="KAA3528336.1"/>
    </source>
</evidence>
<dbReference type="OrthoDB" id="9814995at2"/>
<dbReference type="Pfam" id="PF13455">
    <property type="entry name" value="MUG113"/>
    <property type="match status" value="1"/>
</dbReference>
<proteinExistence type="predicted"/>
<dbReference type="GeneID" id="60681223"/>
<dbReference type="InterPro" id="IPR018306">
    <property type="entry name" value="Phage_T5_Orf172_DNA-bd"/>
</dbReference>
<reference evidence="2 3" key="1">
    <citation type="submission" date="2018-08" db="EMBL/GenBank/DDBJ databases">
        <title>Genome sequencing of Agrobacterium vitis strain ICMP 10754.</title>
        <authorList>
            <person name="Visnovsky S.B."/>
            <person name="Pitman A.R."/>
        </authorList>
    </citation>
    <scope>NUCLEOTIDE SEQUENCE [LARGE SCALE GENOMIC DNA]</scope>
    <source>
        <strain evidence="2 3">ICMP 10754</strain>
    </source>
</reference>
<gene>
    <name evidence="2" type="ORF">DXT89_09950</name>
</gene>
<dbReference type="AlphaFoldDB" id="A0A368NZK2"/>
<dbReference type="EMBL" id="QUSG01000004">
    <property type="protein sequence ID" value="KAA3528336.1"/>
    <property type="molecule type" value="Genomic_DNA"/>
</dbReference>
<name>A0A368NZK2_AGRVI</name>
<evidence type="ECO:0000313" key="3">
    <source>
        <dbReference type="Proteomes" id="UP000436911"/>
    </source>
</evidence>